<dbReference type="OrthoDB" id="10017406at2"/>
<organism evidence="2 3">
    <name type="scientific">Cupriavidus nantongensis</name>
    <dbReference type="NCBI Taxonomy" id="1796606"/>
    <lineage>
        <taxon>Bacteria</taxon>
        <taxon>Pseudomonadati</taxon>
        <taxon>Pseudomonadota</taxon>
        <taxon>Betaproteobacteria</taxon>
        <taxon>Burkholderiales</taxon>
        <taxon>Burkholderiaceae</taxon>
        <taxon>Cupriavidus</taxon>
    </lineage>
</organism>
<feature type="transmembrane region" description="Helical" evidence="1">
    <location>
        <begin position="6"/>
        <end position="26"/>
    </location>
</feature>
<dbReference type="AlphaFoldDB" id="A0A142JMY0"/>
<name>A0A142JMY0_9BURK</name>
<evidence type="ECO:0000256" key="1">
    <source>
        <dbReference type="SAM" id="Phobius"/>
    </source>
</evidence>
<sequence>MTNLTLPRWVWYCLAAVLVLTGGLVYRSHVYDSGYDAGRAAAESAAATALAQARADDAAASADAEARLRASLKVSEYEHLRIQADLKSRLAASDLRVTRLSADIARLHDEAAGSARLPSDPAVPGGAAGADAADYSVADLILTMEQNYAICQRNSARLEGLQVWYRSLGKGSE</sequence>
<keyword evidence="3" id="KW-1185">Reference proteome</keyword>
<keyword evidence="1" id="KW-0812">Transmembrane</keyword>
<gene>
    <name evidence="2" type="ORF">A2G96_17790</name>
</gene>
<protein>
    <submittedName>
        <fullName evidence="2">Uncharacterized protein</fullName>
    </submittedName>
</protein>
<dbReference type="Proteomes" id="UP000075238">
    <property type="component" value="Chromosome 1"/>
</dbReference>
<dbReference type="RefSeq" id="WP_062801407.1">
    <property type="nucleotide sequence ID" value="NZ_CP014844.1"/>
</dbReference>
<evidence type="ECO:0000313" key="2">
    <source>
        <dbReference type="EMBL" id="AMR79442.1"/>
    </source>
</evidence>
<proteinExistence type="predicted"/>
<keyword evidence="1" id="KW-0472">Membrane</keyword>
<accession>A0A142JMY0</accession>
<evidence type="ECO:0000313" key="3">
    <source>
        <dbReference type="Proteomes" id="UP000075238"/>
    </source>
</evidence>
<reference evidence="2 3" key="1">
    <citation type="submission" date="2016-03" db="EMBL/GenBank/DDBJ databases">
        <title>Complete genome sequence of a novel chlorpyrifos degrading bacterium, Cupriavidus nantongensis sp. X1.</title>
        <authorList>
            <person name="Fang L."/>
        </authorList>
    </citation>
    <scope>NUCLEOTIDE SEQUENCE [LARGE SCALE GENOMIC DNA]</scope>
    <source>
        <strain evidence="2 3">X1</strain>
    </source>
</reference>
<keyword evidence="1" id="KW-1133">Transmembrane helix</keyword>
<dbReference type="KEGG" id="cnan:A2G96_17790"/>
<dbReference type="STRING" id="1796606.A2G96_17790"/>
<dbReference type="EMBL" id="CP014844">
    <property type="protein sequence ID" value="AMR79442.1"/>
    <property type="molecule type" value="Genomic_DNA"/>
</dbReference>